<dbReference type="RefSeq" id="WP_136427062.1">
    <property type="nucleotide sequence ID" value="NZ_SSSM01000003.1"/>
</dbReference>
<dbReference type="SUPFAM" id="SSF52540">
    <property type="entry name" value="P-loop containing nucleoside triphosphate hydrolases"/>
    <property type="match status" value="1"/>
</dbReference>
<protein>
    <submittedName>
        <fullName evidence="2">ParA family protein</fullName>
    </submittedName>
</protein>
<evidence type="ECO:0000313" key="1">
    <source>
        <dbReference type="EMBL" id="THG30705.1"/>
    </source>
</evidence>
<dbReference type="EMBL" id="SSSM01000004">
    <property type="protein sequence ID" value="THG30705.1"/>
    <property type="molecule type" value="Genomic_DNA"/>
</dbReference>
<comment type="caution">
    <text evidence="2">The sequence shown here is derived from an EMBL/GenBank/DDBJ whole genome shotgun (WGS) entry which is preliminary data.</text>
</comment>
<reference evidence="2 3" key="1">
    <citation type="submission" date="2019-04" db="EMBL/GenBank/DDBJ databases">
        <authorList>
            <person name="Jiang L."/>
        </authorList>
    </citation>
    <scope>NUCLEOTIDE SEQUENCE [LARGE SCALE GENOMIC DNA]</scope>
    <source>
        <strain evidence="2 3">YIM 131853</strain>
    </source>
</reference>
<keyword evidence="3" id="KW-1185">Reference proteome</keyword>
<dbReference type="InterPro" id="IPR027417">
    <property type="entry name" value="P-loop_NTPase"/>
</dbReference>
<organism evidence="2 3">
    <name type="scientific">Naasia lichenicola</name>
    <dbReference type="NCBI Taxonomy" id="2565933"/>
    <lineage>
        <taxon>Bacteria</taxon>
        <taxon>Bacillati</taxon>
        <taxon>Actinomycetota</taxon>
        <taxon>Actinomycetes</taxon>
        <taxon>Micrococcales</taxon>
        <taxon>Microbacteriaceae</taxon>
        <taxon>Naasia</taxon>
    </lineage>
</organism>
<sequence length="303" mass="31981">MRIVLALAADVEDRIIGSLLDAGHELIARPAGSFELIAAIEGQSPEGAIVAAPVLTPTVLRVAGVAKVRVVALASSASDRAHLAELGLDEVVESSAGWEEIQSVLQGEPPSIARERAEAPARAGGRIVVVWGPAGSPGRTTTALSLAAELAARGERVALVDADSYGGTIAPSLGLLDEAPGFAAACRLAGADALDLAQLERIAQPYSVGSRIIPVLTGIGRPSRWTELSADRVTTALRRCRSWVDTVIVDVGFNLESDEEIVSEPTTCHTSVLTDETDRLIIMPRKRKLPDETHDWSLCAYKF</sequence>
<evidence type="ECO:0000313" key="3">
    <source>
        <dbReference type="Proteomes" id="UP000309133"/>
    </source>
</evidence>
<proteinExistence type="predicted"/>
<dbReference type="Gene3D" id="3.40.50.300">
    <property type="entry name" value="P-loop containing nucleotide triphosphate hydrolases"/>
    <property type="match status" value="1"/>
</dbReference>
<dbReference type="AlphaFoldDB" id="A0A4S4FQ32"/>
<dbReference type="EMBL" id="SSSM01000003">
    <property type="protein sequence ID" value="THG31942.1"/>
    <property type="molecule type" value="Genomic_DNA"/>
</dbReference>
<name>A0A4S4FQ32_9MICO</name>
<dbReference type="Proteomes" id="UP000309133">
    <property type="component" value="Unassembled WGS sequence"/>
</dbReference>
<evidence type="ECO:0000313" key="2">
    <source>
        <dbReference type="EMBL" id="THG31942.1"/>
    </source>
</evidence>
<accession>A0A4S4FQ32</accession>
<gene>
    <name evidence="2" type="ORF">E6C64_07825</name>
    <name evidence="1" type="ORF">E6C64_08680</name>
</gene>
<dbReference type="OrthoDB" id="3217709at2"/>